<reference evidence="2 3" key="1">
    <citation type="submission" date="2020-02" db="EMBL/GenBank/DDBJ databases">
        <title>Integrative conjugative elements (ICEs) and plasmids drive adaptation of Pseudomonas nitroreducens strain HBP1 to wastewater environment.</title>
        <authorList>
            <person name="Sentchilo V."/>
            <person name="Carraro N."/>
            <person name="Bertelli C."/>
            <person name="van der Meer J.R."/>
        </authorList>
    </citation>
    <scope>NUCLEOTIDE SEQUENCE [LARGE SCALE GENOMIC DNA]</scope>
    <source>
        <strain evidence="2 3">HBP1</strain>
    </source>
</reference>
<dbReference type="GO" id="GO:0043683">
    <property type="term" value="P:type IV pilus assembly"/>
    <property type="evidence" value="ECO:0007669"/>
    <property type="project" value="InterPro"/>
</dbReference>
<dbReference type="PANTHER" id="PTHR30093">
    <property type="entry name" value="GENERAL SECRETION PATHWAY PROTEIN G"/>
    <property type="match status" value="1"/>
</dbReference>
<dbReference type="EMBL" id="JADTFC010000010">
    <property type="protein sequence ID" value="MBG6287139.1"/>
    <property type="molecule type" value="Genomic_DNA"/>
</dbReference>
<protein>
    <submittedName>
        <fullName evidence="2">Type IV pilin protein</fullName>
    </submittedName>
</protein>
<dbReference type="AlphaFoldDB" id="A0A6G6IS97"/>
<accession>A0A6G6IS97</accession>
<name>A0A6G6IS97_PSENT</name>
<gene>
    <name evidence="2" type="ORF">G5B91_05170</name>
    <name evidence="1" type="ORF">I5I61_06730</name>
</gene>
<dbReference type="PANTHER" id="PTHR30093:SF47">
    <property type="entry name" value="TYPE IV PILUS NON-CORE MINOR PILIN PILE"/>
    <property type="match status" value="1"/>
</dbReference>
<reference evidence="1 4" key="2">
    <citation type="submission" date="2020-11" db="EMBL/GenBank/DDBJ databases">
        <title>Enhanced detection system for hospital associated transmission using whole genome sequencing surveillance.</title>
        <authorList>
            <person name="Harrison L.H."/>
            <person name="Van Tyne D."/>
            <person name="Marsh J.W."/>
            <person name="Griffith M.P."/>
            <person name="Snyder D.J."/>
            <person name="Cooper V.S."/>
            <person name="Mustapha M."/>
        </authorList>
    </citation>
    <scope>NUCLEOTIDE SEQUENCE [LARGE SCALE GENOMIC DNA]</scope>
    <source>
        <strain evidence="1 4">PSA00705</strain>
    </source>
</reference>
<organism evidence="2 3">
    <name type="scientific">Pseudomonas nitroreducens</name>
    <dbReference type="NCBI Taxonomy" id="46680"/>
    <lineage>
        <taxon>Bacteria</taxon>
        <taxon>Pseudomonadati</taxon>
        <taxon>Pseudomonadota</taxon>
        <taxon>Gammaproteobacteria</taxon>
        <taxon>Pseudomonadales</taxon>
        <taxon>Pseudomonadaceae</taxon>
        <taxon>Pseudomonas</taxon>
    </lineage>
</organism>
<dbReference type="RefSeq" id="WP_024763086.1">
    <property type="nucleotide sequence ID" value="NZ_CP049140.1"/>
</dbReference>
<proteinExistence type="predicted"/>
<dbReference type="Pfam" id="PF16732">
    <property type="entry name" value="ComP_DUS"/>
    <property type="match status" value="1"/>
</dbReference>
<evidence type="ECO:0000313" key="4">
    <source>
        <dbReference type="Proteomes" id="UP000608450"/>
    </source>
</evidence>
<dbReference type="InterPro" id="IPR045584">
    <property type="entry name" value="Pilin-like"/>
</dbReference>
<evidence type="ECO:0000313" key="2">
    <source>
        <dbReference type="EMBL" id="QIE85690.1"/>
    </source>
</evidence>
<sequence>MKRSNGFTLIEMMIVLVIISILAAFAVPGYQSYITRNNRAEGQALLTDAAARQERFFSQNNQYATTTAQLGLASANSRSNVYQLQIARPSNTTYTLSAVPINKQAADRDCATYTLDQDGLRAITGRLTVADCWR</sequence>
<dbReference type="SUPFAM" id="SSF54523">
    <property type="entry name" value="Pili subunits"/>
    <property type="match status" value="1"/>
</dbReference>
<dbReference type="EMBL" id="CP049140">
    <property type="protein sequence ID" value="QIE85690.1"/>
    <property type="molecule type" value="Genomic_DNA"/>
</dbReference>
<keyword evidence="4" id="KW-1185">Reference proteome</keyword>
<dbReference type="InterPro" id="IPR031982">
    <property type="entry name" value="PilE-like"/>
</dbReference>
<dbReference type="Gene3D" id="3.30.700.10">
    <property type="entry name" value="Glycoprotein, Type 4 Pilin"/>
    <property type="match status" value="1"/>
</dbReference>
<evidence type="ECO:0000313" key="1">
    <source>
        <dbReference type="EMBL" id="MBG6287139.1"/>
    </source>
</evidence>
<dbReference type="NCBIfam" id="TIGR02532">
    <property type="entry name" value="IV_pilin_GFxxxE"/>
    <property type="match status" value="1"/>
</dbReference>
<dbReference type="Pfam" id="PF07963">
    <property type="entry name" value="N_methyl"/>
    <property type="match status" value="1"/>
</dbReference>
<dbReference type="InterPro" id="IPR012902">
    <property type="entry name" value="N_methyl_site"/>
</dbReference>
<dbReference type="Proteomes" id="UP000608450">
    <property type="component" value="Unassembled WGS sequence"/>
</dbReference>
<dbReference type="FunFam" id="3.30.700.10:FF:000002">
    <property type="entry name" value="Type 4 fimbrial biogenesis protein PilE"/>
    <property type="match status" value="1"/>
</dbReference>
<dbReference type="Proteomes" id="UP000501063">
    <property type="component" value="Chromosome"/>
</dbReference>
<dbReference type="KEGG" id="pnt:G5B91_05170"/>
<evidence type="ECO:0000313" key="3">
    <source>
        <dbReference type="Proteomes" id="UP000501063"/>
    </source>
</evidence>